<evidence type="ECO:0000256" key="1">
    <source>
        <dbReference type="SAM" id="MobiDB-lite"/>
    </source>
</evidence>
<feature type="compositionally biased region" description="Polar residues" evidence="1">
    <location>
        <begin position="494"/>
        <end position="507"/>
    </location>
</feature>
<proteinExistence type="predicted"/>
<evidence type="ECO:0000313" key="2">
    <source>
        <dbReference type="EMBL" id="RZF40324.1"/>
    </source>
</evidence>
<keyword evidence="3" id="KW-1185">Reference proteome</keyword>
<dbReference type="AlphaFoldDB" id="A0A482X3H8"/>
<evidence type="ECO:0000313" key="3">
    <source>
        <dbReference type="Proteomes" id="UP000291343"/>
    </source>
</evidence>
<feature type="compositionally biased region" description="Basic and acidic residues" evidence="1">
    <location>
        <begin position="514"/>
        <end position="579"/>
    </location>
</feature>
<accession>A0A482X3H8</accession>
<dbReference type="Proteomes" id="UP000291343">
    <property type="component" value="Unassembled WGS sequence"/>
</dbReference>
<feature type="compositionally biased region" description="Polar residues" evidence="1">
    <location>
        <begin position="1"/>
        <end position="25"/>
    </location>
</feature>
<dbReference type="EMBL" id="QKKF02018530">
    <property type="protein sequence ID" value="RZF40324.1"/>
    <property type="molecule type" value="Genomic_DNA"/>
</dbReference>
<dbReference type="InParanoid" id="A0A482X3H8"/>
<feature type="region of interest" description="Disordered" evidence="1">
    <location>
        <begin position="437"/>
        <end position="468"/>
    </location>
</feature>
<reference evidence="2 3" key="1">
    <citation type="journal article" date="2017" name="Gigascience">
        <title>Genome sequence of the small brown planthopper, Laodelphax striatellus.</title>
        <authorList>
            <person name="Zhu J."/>
            <person name="Jiang F."/>
            <person name="Wang X."/>
            <person name="Yang P."/>
            <person name="Bao Y."/>
            <person name="Zhao W."/>
            <person name="Wang W."/>
            <person name="Lu H."/>
            <person name="Wang Q."/>
            <person name="Cui N."/>
            <person name="Li J."/>
            <person name="Chen X."/>
            <person name="Luo L."/>
            <person name="Yu J."/>
            <person name="Kang L."/>
            <person name="Cui F."/>
        </authorList>
    </citation>
    <scope>NUCLEOTIDE SEQUENCE [LARGE SCALE GENOMIC DNA]</scope>
    <source>
        <strain evidence="2">Lst14</strain>
    </source>
</reference>
<dbReference type="OrthoDB" id="10599722at2759"/>
<protein>
    <submittedName>
        <fullName evidence="2">Uncharacterized protein</fullName>
    </submittedName>
</protein>
<gene>
    <name evidence="2" type="ORF">LSTR_LSTR006933</name>
</gene>
<feature type="region of interest" description="Disordered" evidence="1">
    <location>
        <begin position="489"/>
        <end position="591"/>
    </location>
</feature>
<feature type="region of interest" description="Disordered" evidence="1">
    <location>
        <begin position="1"/>
        <end position="83"/>
    </location>
</feature>
<name>A0A482X3H8_LAOST</name>
<feature type="compositionally biased region" description="Polar residues" evidence="1">
    <location>
        <begin position="162"/>
        <end position="204"/>
    </location>
</feature>
<feature type="compositionally biased region" description="Basic residues" evidence="1">
    <location>
        <begin position="56"/>
        <end position="72"/>
    </location>
</feature>
<feature type="region of interest" description="Disordered" evidence="1">
    <location>
        <begin position="152"/>
        <end position="208"/>
    </location>
</feature>
<sequence>MATGQGSRSFYRIESSNQTPNMASRSTREMFPSGAVNQSRHQCPHGLGNTGISPQRSHRRPCPVHHASRKSRVPSVSRELKLNKQKFPSEHDFPGITRQLQEMFTSKSYIQKQSKVEKVADLSDEIDLKNNEEHGFSNEKYLAAGEQAANNHEIPGKRRSMSLPNSSGRLLTPEGNQYETSSTHSRQTQMKPLTIPPSQDSQPPHNVPMANQRKEAYKETITPSKPNIKATSEESPPHIGPSTPFMNIQPHKRPDPEFINISPQGRTEYMNIPPQNRPESMKIPDYGGINPCEHAVYNSEYPMPVDNQGYVLENRKVAHMNDYFGGRRENWKLDHCYDSRNKNVNYKNEQYYNFEDKNQHLKVNPCQPPDSRNWNANYSRSFQDPRIGHNYVDPRTYHQYFNHFGNKNYDPRMHHQFPNVRVGHSQDFRRYNVNYQPFDPRAQQPSNLGDRNEYPRIDQCNSGSMQNVDPRIKHDYNWGGRNEIARGGEYHDYGNNNIETRTHQQSNDLEDRNEDSNTDHFGKSDVDPRKEQGYDYEDRNMNSKIEQSHDNGNKNVDCRTEESHDFKNRVGESKNRNEESETGQYKEFQDNSKSVEVMSSNFSTDKYHDFQSKNILGEPERVTTKQMTNNKENYAECSPEINPVCQEVTSDICQPETKTCPSVKVTDPDTNSVKKTRKPKMNVCLKLVKNKNGELSVIKDGSCGCCNH</sequence>
<organism evidence="2 3">
    <name type="scientific">Laodelphax striatellus</name>
    <name type="common">Small brown planthopper</name>
    <name type="synonym">Delphax striatella</name>
    <dbReference type="NCBI Taxonomy" id="195883"/>
    <lineage>
        <taxon>Eukaryota</taxon>
        <taxon>Metazoa</taxon>
        <taxon>Ecdysozoa</taxon>
        <taxon>Arthropoda</taxon>
        <taxon>Hexapoda</taxon>
        <taxon>Insecta</taxon>
        <taxon>Pterygota</taxon>
        <taxon>Neoptera</taxon>
        <taxon>Paraneoptera</taxon>
        <taxon>Hemiptera</taxon>
        <taxon>Auchenorrhyncha</taxon>
        <taxon>Fulgoroidea</taxon>
        <taxon>Delphacidae</taxon>
        <taxon>Criomorphinae</taxon>
        <taxon>Laodelphax</taxon>
    </lineage>
</organism>
<comment type="caution">
    <text evidence="2">The sequence shown here is derived from an EMBL/GenBank/DDBJ whole genome shotgun (WGS) entry which is preliminary data.</text>
</comment>